<keyword evidence="7 17" id="KW-0812">Transmembrane</keyword>
<keyword evidence="6 17" id="KW-0679">Respiratory chain</keyword>
<feature type="transmembrane region" description="Helical" evidence="17">
    <location>
        <begin position="33"/>
        <end position="50"/>
    </location>
</feature>
<accession>A0A6B9ITM5</accession>
<keyword evidence="9 17" id="KW-1278">Translocase</keyword>
<proteinExistence type="inferred from homology"/>
<evidence type="ECO:0000256" key="15">
    <source>
        <dbReference type="ARBA" id="ARBA00023136"/>
    </source>
</evidence>
<feature type="transmembrane region" description="Helical" evidence="17">
    <location>
        <begin position="90"/>
        <end position="112"/>
    </location>
</feature>
<protein>
    <recommendedName>
        <fullName evidence="4 17">NADH-ubiquinone oxidoreductase chain 2</fullName>
        <ecNumber evidence="3 17">7.1.1.2</ecNumber>
    </recommendedName>
</protein>
<feature type="chain" id="PRO_5025366161" description="NADH-ubiquinone oxidoreductase chain 2" evidence="18">
    <location>
        <begin position="24"/>
        <end position="335"/>
    </location>
</feature>
<keyword evidence="11 17" id="KW-1133">Transmembrane helix</keyword>
<evidence type="ECO:0000256" key="7">
    <source>
        <dbReference type="ARBA" id="ARBA00022692"/>
    </source>
</evidence>
<keyword evidence="5" id="KW-0813">Transport</keyword>
<name>A0A6B9ITM5_9ANNE</name>
<evidence type="ECO:0000256" key="2">
    <source>
        <dbReference type="ARBA" id="ARBA00007012"/>
    </source>
</evidence>
<dbReference type="GO" id="GO:0008137">
    <property type="term" value="F:NADH dehydrogenase (ubiquinone) activity"/>
    <property type="evidence" value="ECO:0007669"/>
    <property type="project" value="UniProtKB-EC"/>
</dbReference>
<feature type="transmembrane region" description="Helical" evidence="17">
    <location>
        <begin position="175"/>
        <end position="194"/>
    </location>
</feature>
<feature type="domain" description="NADH:quinone oxidoreductase/Mrp antiporter transmembrane" evidence="19">
    <location>
        <begin position="26"/>
        <end position="283"/>
    </location>
</feature>
<evidence type="ECO:0000256" key="13">
    <source>
        <dbReference type="ARBA" id="ARBA00023075"/>
    </source>
</evidence>
<geneLocation type="mitochondrion" evidence="20"/>
<dbReference type="PRINTS" id="PR01436">
    <property type="entry name" value="NADHDHGNASE2"/>
</dbReference>
<dbReference type="InterPro" id="IPR001750">
    <property type="entry name" value="ND/Mrp_TM"/>
</dbReference>
<feature type="transmembrane region" description="Helical" evidence="17">
    <location>
        <begin position="236"/>
        <end position="256"/>
    </location>
</feature>
<reference evidence="20" key="2">
    <citation type="journal article" date="2020" name="Eur. J. Soil Biol.">
        <title>Phylogeny of the Eisenia nordenskioldi complex based on mitochondrial genomes.</title>
        <authorList>
            <person name="Shekhovtsov S."/>
            <person name="Golovanova E."/>
            <person name="Ershov N."/>
            <person name="Poluboyarova T."/>
            <person name="Berman D."/>
            <person name="Bulakhova N."/>
            <person name="Szederjesi T."/>
            <person name="Peltek S."/>
        </authorList>
    </citation>
    <scope>NUCLEOTIDE SEQUENCE</scope>
</reference>
<gene>
    <name evidence="20" type="primary">ND2</name>
</gene>
<sequence length="335" mass="36837">MSLIYSPFLLLTMSTLLLSTVMAMSSTNWILLWGAMELNLLSFIPVMLQTKSHQEVEGSVKYFLAQALGSALLLASSTSMWMPFSLATNYVPLLLTSALLLKLGSVPCHFWYPSVMSSISWTSCLVLSSWQKLAPLSILAFLLPQKHMHLMMVAAAFNALVGGTMGMNQSQLRTIMAYSSIGHIGWMLSLVVVLKPTAAFFYLFVYSALIIPVFMTLGHLNITLMKHLNAAISSNMALLVPLPILLMSLGGLPPLTGFMPKLMTMMMLSNSMMLLMIPLILGSLMNLYFYLNIAINIMFSAPAFKSYFPVKKVIPTNPVIVICIASLGLSPLIMM</sequence>
<comment type="function">
    <text evidence="17">Core subunit of the mitochondrial membrane respiratory chain NADH dehydrogenase (Complex I) which catalyzes electron transfer from NADH through the respiratory chain, using ubiquinone as an electron acceptor. Essential for the catalytic activity and assembly of complex I.</text>
</comment>
<evidence type="ECO:0000256" key="16">
    <source>
        <dbReference type="ARBA" id="ARBA00049551"/>
    </source>
</evidence>
<keyword evidence="8 17" id="KW-0999">Mitochondrion inner membrane</keyword>
<comment type="similarity">
    <text evidence="2 17">Belongs to the complex I subunit 2 family.</text>
</comment>
<dbReference type="GO" id="GO:0006120">
    <property type="term" value="P:mitochondrial electron transport, NADH to ubiquinone"/>
    <property type="evidence" value="ECO:0007669"/>
    <property type="project" value="InterPro"/>
</dbReference>
<comment type="catalytic activity">
    <reaction evidence="16 17">
        <text>a ubiquinone + NADH + 5 H(+)(in) = a ubiquinol + NAD(+) + 4 H(+)(out)</text>
        <dbReference type="Rhea" id="RHEA:29091"/>
        <dbReference type="Rhea" id="RHEA-COMP:9565"/>
        <dbReference type="Rhea" id="RHEA-COMP:9566"/>
        <dbReference type="ChEBI" id="CHEBI:15378"/>
        <dbReference type="ChEBI" id="CHEBI:16389"/>
        <dbReference type="ChEBI" id="CHEBI:17976"/>
        <dbReference type="ChEBI" id="CHEBI:57540"/>
        <dbReference type="ChEBI" id="CHEBI:57945"/>
        <dbReference type="EC" id="7.1.1.2"/>
    </reaction>
</comment>
<feature type="transmembrane region" description="Helical" evidence="17">
    <location>
        <begin position="62"/>
        <end position="84"/>
    </location>
</feature>
<organism evidence="20">
    <name type="scientific">Eisenia nana</name>
    <dbReference type="NCBI Taxonomy" id="2690238"/>
    <lineage>
        <taxon>Eukaryota</taxon>
        <taxon>Metazoa</taxon>
        <taxon>Spiralia</taxon>
        <taxon>Lophotrochozoa</taxon>
        <taxon>Annelida</taxon>
        <taxon>Clitellata</taxon>
        <taxon>Oligochaeta</taxon>
        <taxon>Crassiclitellata</taxon>
        <taxon>Lumbricina</taxon>
        <taxon>Lumbricidae</taxon>
        <taxon>Lumbricinae</taxon>
        <taxon>Eisenia</taxon>
    </lineage>
</organism>
<dbReference type="InterPro" id="IPR003917">
    <property type="entry name" value="NADH_UbQ_OxRdtase_chain2"/>
</dbReference>
<dbReference type="PANTHER" id="PTHR46552:SF1">
    <property type="entry name" value="NADH-UBIQUINONE OXIDOREDUCTASE CHAIN 2"/>
    <property type="match status" value="1"/>
</dbReference>
<dbReference type="InterPro" id="IPR050175">
    <property type="entry name" value="Complex_I_Subunit_2"/>
</dbReference>
<feature type="transmembrane region" description="Helical" evidence="17">
    <location>
        <begin position="314"/>
        <end position="334"/>
    </location>
</feature>
<dbReference type="Pfam" id="PF00361">
    <property type="entry name" value="Proton_antipo_M"/>
    <property type="match status" value="1"/>
</dbReference>
<evidence type="ECO:0000256" key="6">
    <source>
        <dbReference type="ARBA" id="ARBA00022660"/>
    </source>
</evidence>
<keyword evidence="10 17" id="KW-0249">Electron transport</keyword>
<dbReference type="AlphaFoldDB" id="A0A6B9ITM5"/>
<keyword evidence="12 17" id="KW-0520">NAD</keyword>
<comment type="subcellular location">
    <subcellularLocation>
        <location evidence="1 17">Mitochondrion inner membrane</location>
        <topology evidence="1 17">Multi-pass membrane protein</topology>
    </subcellularLocation>
</comment>
<dbReference type="GO" id="GO:0005743">
    <property type="term" value="C:mitochondrial inner membrane"/>
    <property type="evidence" value="ECO:0007669"/>
    <property type="project" value="UniProtKB-SubCell"/>
</dbReference>
<evidence type="ECO:0000256" key="14">
    <source>
        <dbReference type="ARBA" id="ARBA00023128"/>
    </source>
</evidence>
<keyword evidence="13 17" id="KW-0830">Ubiquinone</keyword>
<evidence type="ECO:0000256" key="18">
    <source>
        <dbReference type="SAM" id="SignalP"/>
    </source>
</evidence>
<evidence type="ECO:0000256" key="11">
    <source>
        <dbReference type="ARBA" id="ARBA00022989"/>
    </source>
</evidence>
<keyword evidence="18" id="KW-0732">Signal</keyword>
<evidence type="ECO:0000259" key="19">
    <source>
        <dbReference type="Pfam" id="PF00361"/>
    </source>
</evidence>
<dbReference type="EMBL" id="MK618511">
    <property type="protein sequence ID" value="QGZ09971.1"/>
    <property type="molecule type" value="Genomic_DNA"/>
</dbReference>
<dbReference type="EC" id="7.1.1.2" evidence="3 17"/>
<feature type="signal peptide" evidence="18">
    <location>
        <begin position="1"/>
        <end position="23"/>
    </location>
</feature>
<evidence type="ECO:0000256" key="3">
    <source>
        <dbReference type="ARBA" id="ARBA00012944"/>
    </source>
</evidence>
<evidence type="ECO:0000256" key="10">
    <source>
        <dbReference type="ARBA" id="ARBA00022982"/>
    </source>
</evidence>
<reference evidence="20" key="1">
    <citation type="submission" date="2019-03" db="EMBL/GenBank/DDBJ databases">
        <authorList>
            <person name="Shekhovtsov S.V."/>
            <person name="Golovanova E.V."/>
            <person name="Berman D.I."/>
            <person name="Bulakhova N.A."/>
            <person name="Szederjesi T."/>
            <person name="Peltek S.E."/>
        </authorList>
    </citation>
    <scope>NUCLEOTIDE SEQUENCE</scope>
</reference>
<evidence type="ECO:0000256" key="12">
    <source>
        <dbReference type="ARBA" id="ARBA00023027"/>
    </source>
</evidence>
<evidence type="ECO:0000256" key="5">
    <source>
        <dbReference type="ARBA" id="ARBA00022448"/>
    </source>
</evidence>
<evidence type="ECO:0000256" key="9">
    <source>
        <dbReference type="ARBA" id="ARBA00022967"/>
    </source>
</evidence>
<evidence type="ECO:0000256" key="17">
    <source>
        <dbReference type="RuleBase" id="RU003403"/>
    </source>
</evidence>
<dbReference type="PANTHER" id="PTHR46552">
    <property type="entry name" value="NADH-UBIQUINONE OXIDOREDUCTASE CHAIN 2"/>
    <property type="match status" value="1"/>
</dbReference>
<evidence type="ECO:0000256" key="4">
    <source>
        <dbReference type="ARBA" id="ARBA00021008"/>
    </source>
</evidence>
<keyword evidence="14 17" id="KW-0496">Mitochondrion</keyword>
<evidence type="ECO:0000256" key="8">
    <source>
        <dbReference type="ARBA" id="ARBA00022792"/>
    </source>
</evidence>
<evidence type="ECO:0000256" key="1">
    <source>
        <dbReference type="ARBA" id="ARBA00004448"/>
    </source>
</evidence>
<keyword evidence="15 17" id="KW-0472">Membrane</keyword>
<evidence type="ECO:0000313" key="20">
    <source>
        <dbReference type="EMBL" id="QGZ09971.1"/>
    </source>
</evidence>
<feature type="transmembrane region" description="Helical" evidence="17">
    <location>
        <begin position="200"/>
        <end position="224"/>
    </location>
</feature>